<evidence type="ECO:0000256" key="1">
    <source>
        <dbReference type="SAM" id="MobiDB-lite"/>
    </source>
</evidence>
<dbReference type="AlphaFoldDB" id="A0AAU7KZF9"/>
<sequence>MPVTIAIVSSLQGNAWVKRPNGDVIALEEGDRLEVGDIVITADGTLVTLQFADGRPGVTLVDAQQVSLPEEMGQGDASSVEILDQQQVTELLRLLESEVPDLLEAIEAPGLGESGGGAEEGFDFVRLLRISESVDPQSYSFGGVGAVESLEPVESGGTPVADDEEVFLAEGEPDLPPVEEGEGSVAAGDNSVVEGSGQSVTGSVTVTAPAGVARVAVSGVDVSGASAASPVLIDGQHGTLAITGFDPDTGTIDYVYTEDGQPADHSAGDASVFDRFEVVVTDNRGAQASDSLDINILDTVPLAEDDAARVGEDSSAPISGDLLDNDLARSDGLSFVGFDDTSARYGTFTDHGDGTWSYSVNTVNAAVQALEDGEHLMETFSYTVKDADGDISTATLTVLIDGSTDGDPNVVIQDSDGDVTAGDNSVVEGSGETVSGEMLLTASAGIGTATIAGSDITKATADNPVVIETDQGKLEIIGFANGAVDYRYTENSQGADHRAGDDSVVDRFEVVVTDTAGESRSDSLDINILDTKPEAVADTTSTGEDTPVSYNVLNNDDGTSDTQGADGASLTTATLRNPSQGSVSFTSDGNVTFTPAAGFEGKAVIDYTLTDGDGDTASSTLTVTVAADSTPTIDPSGPDGDPTTADGAYSVQEAGLDGGAGQSPGSNAASNSETTDGQFKSSTGNDDLVRYEVKDKDGDWVPINADGTTVTGDYGTLTVNTDGSWSYTLTSSASQDDGTSDTQETFDGASLMAIPPTRPISLSTSVTMARVRWPTPPAPLRTRRSATTCSATVMTPAIPRAPMARP</sequence>
<reference evidence="2" key="1">
    <citation type="submission" date="2022-06" db="EMBL/GenBank/DDBJ databases">
        <title>A novel DMS-producing enzyme.</title>
        <authorList>
            <person name="Zhang Y."/>
        </authorList>
    </citation>
    <scope>NUCLEOTIDE SEQUENCE</scope>
    <source>
        <strain evidence="2">H10-59</strain>
    </source>
</reference>
<feature type="region of interest" description="Disordered" evidence="1">
    <location>
        <begin position="626"/>
        <end position="688"/>
    </location>
</feature>
<dbReference type="InterPro" id="IPR010221">
    <property type="entry name" value="VCBS_dom"/>
</dbReference>
<dbReference type="NCBIfam" id="NF033682">
    <property type="entry name" value="retention_LapA"/>
    <property type="match status" value="1"/>
</dbReference>
<feature type="compositionally biased region" description="Polar residues" evidence="1">
    <location>
        <begin position="663"/>
        <end position="685"/>
    </location>
</feature>
<dbReference type="EMBL" id="CP098828">
    <property type="protein sequence ID" value="XBO76874.1"/>
    <property type="molecule type" value="Genomic_DNA"/>
</dbReference>
<dbReference type="NCBIfam" id="TIGR01965">
    <property type="entry name" value="VCBS_repeat"/>
    <property type="match status" value="2"/>
</dbReference>
<dbReference type="InterPro" id="IPR047777">
    <property type="entry name" value="LapA-like_RM"/>
</dbReference>
<dbReference type="InterPro" id="IPR013783">
    <property type="entry name" value="Ig-like_fold"/>
</dbReference>
<dbReference type="Gene3D" id="2.60.40.3440">
    <property type="match status" value="1"/>
</dbReference>
<dbReference type="Gene3D" id="2.60.40.10">
    <property type="entry name" value="Immunoglobulins"/>
    <property type="match status" value="1"/>
</dbReference>
<protein>
    <submittedName>
        <fullName evidence="2">Retention module-containing protein</fullName>
    </submittedName>
</protein>
<name>A0AAU7KZF9_9GAMM</name>
<evidence type="ECO:0000313" key="2">
    <source>
        <dbReference type="EMBL" id="XBO76874.1"/>
    </source>
</evidence>
<dbReference type="Pfam" id="PF17963">
    <property type="entry name" value="Big_9"/>
    <property type="match status" value="2"/>
</dbReference>
<proteinExistence type="predicted"/>
<organism evidence="2">
    <name type="scientific">Halomonas sp. H10-59</name>
    <dbReference type="NCBI Taxonomy" id="2950874"/>
    <lineage>
        <taxon>Bacteria</taxon>
        <taxon>Pseudomonadati</taxon>
        <taxon>Pseudomonadota</taxon>
        <taxon>Gammaproteobacteria</taxon>
        <taxon>Oceanospirillales</taxon>
        <taxon>Halomonadaceae</taxon>
        <taxon>Halomonas</taxon>
    </lineage>
</organism>
<accession>A0AAU7KZF9</accession>
<dbReference type="RefSeq" id="WP_348815988.1">
    <property type="nucleotide sequence ID" value="NZ_CP098828.1"/>
</dbReference>
<gene>
    <name evidence="2" type="ORF">NFG57_08990</name>
</gene>